<gene>
    <name evidence="3" type="primary">bioC</name>
    <name evidence="3" type="ORF">MBFIL_17000</name>
</gene>
<evidence type="ECO:0000259" key="2">
    <source>
        <dbReference type="Pfam" id="PF13847"/>
    </source>
</evidence>
<keyword evidence="1" id="KW-0175">Coiled coil</keyword>
<dbReference type="Gene3D" id="3.40.50.150">
    <property type="entry name" value="Vaccinia Virus protein VP39"/>
    <property type="match status" value="1"/>
</dbReference>
<keyword evidence="4" id="KW-1185">Reference proteome</keyword>
<feature type="domain" description="Methyltransferase" evidence="2">
    <location>
        <begin position="20"/>
        <end position="136"/>
    </location>
</feature>
<evidence type="ECO:0000313" key="4">
    <source>
        <dbReference type="Proteomes" id="UP000077066"/>
    </source>
</evidence>
<dbReference type="EC" id="2.1.1.197" evidence="3"/>
<protein>
    <submittedName>
        <fullName evidence="3">Malonyl-[acyl-carrier protein] O-methyltransferase</fullName>
        <ecNumber evidence="3">2.1.1.197</ecNumber>
    </submittedName>
</protein>
<accession>A0A165ZFG5</accession>
<dbReference type="OrthoDB" id="57427at2157"/>
<dbReference type="AlphaFoldDB" id="A0A165ZFG5"/>
<dbReference type="PATRIC" id="fig|55758.3.peg.1912"/>
<dbReference type="GO" id="GO:0032259">
    <property type="term" value="P:methylation"/>
    <property type="evidence" value="ECO:0007669"/>
    <property type="project" value="UniProtKB-KW"/>
</dbReference>
<dbReference type="Proteomes" id="UP000077066">
    <property type="component" value="Unassembled WGS sequence"/>
</dbReference>
<proteinExistence type="predicted"/>
<organism evidence="3 4">
    <name type="scientific">Methanobrevibacter filiformis</name>
    <dbReference type="NCBI Taxonomy" id="55758"/>
    <lineage>
        <taxon>Archaea</taxon>
        <taxon>Methanobacteriati</taxon>
        <taxon>Methanobacteriota</taxon>
        <taxon>Methanomada group</taxon>
        <taxon>Methanobacteria</taxon>
        <taxon>Methanobacteriales</taxon>
        <taxon>Methanobacteriaceae</taxon>
        <taxon>Methanobrevibacter</taxon>
    </lineage>
</organism>
<dbReference type="GO" id="GO:0102130">
    <property type="term" value="F:malonyl-CoA methyltransferase activity"/>
    <property type="evidence" value="ECO:0007669"/>
    <property type="project" value="UniProtKB-EC"/>
</dbReference>
<dbReference type="InterPro" id="IPR025714">
    <property type="entry name" value="Methyltranfer_dom"/>
</dbReference>
<dbReference type="SUPFAM" id="SSF53335">
    <property type="entry name" value="S-adenosyl-L-methionine-dependent methyltransferases"/>
    <property type="match status" value="1"/>
</dbReference>
<dbReference type="CDD" id="cd02440">
    <property type="entry name" value="AdoMet_MTases"/>
    <property type="match status" value="1"/>
</dbReference>
<dbReference type="EMBL" id="LWMT01000268">
    <property type="protein sequence ID" value="KZX10643.1"/>
    <property type="molecule type" value="Genomic_DNA"/>
</dbReference>
<name>A0A165ZFG5_9EURY</name>
<dbReference type="Pfam" id="PF13847">
    <property type="entry name" value="Methyltransf_31"/>
    <property type="match status" value="1"/>
</dbReference>
<keyword evidence="3" id="KW-0489">Methyltransferase</keyword>
<comment type="caution">
    <text evidence="3">The sequence shown here is derived from an EMBL/GenBank/DDBJ whole genome shotgun (WGS) entry which is preliminary data.</text>
</comment>
<dbReference type="RefSeq" id="WP_084266366.1">
    <property type="nucleotide sequence ID" value="NZ_LWMT01000268.1"/>
</dbReference>
<evidence type="ECO:0000256" key="1">
    <source>
        <dbReference type="SAM" id="Coils"/>
    </source>
</evidence>
<feature type="coiled-coil region" evidence="1">
    <location>
        <begin position="49"/>
        <end position="76"/>
    </location>
</feature>
<dbReference type="InterPro" id="IPR029063">
    <property type="entry name" value="SAM-dependent_MTases_sf"/>
</dbReference>
<keyword evidence="3" id="KW-0808">Transferase</keyword>
<reference evidence="3 4" key="1">
    <citation type="submission" date="2016-04" db="EMBL/GenBank/DDBJ databases">
        <title>Genome sequence of Methanobrevibacter filiformis DSM 11501.</title>
        <authorList>
            <person name="Poehlein A."/>
            <person name="Seedorf H."/>
            <person name="Daniel R."/>
        </authorList>
    </citation>
    <scope>NUCLEOTIDE SEQUENCE [LARGE SCALE GENOMIC DNA]</scope>
    <source>
        <strain evidence="3 4">DSM 11501</strain>
    </source>
</reference>
<evidence type="ECO:0000313" key="3">
    <source>
        <dbReference type="EMBL" id="KZX10643.1"/>
    </source>
</evidence>
<dbReference type="PANTHER" id="PTHR43861">
    <property type="entry name" value="TRANS-ACONITATE 2-METHYLTRANSFERASE-RELATED"/>
    <property type="match status" value="1"/>
</dbReference>
<sequence length="234" mass="26939">MDWEKKDDYPEKLVNQIELDEGMTVLDLGCGEGSVTLKIAKQVKKVTALDKSKEMLKLLRNKAENLEINNIEYIEEDIEKITLEDVGSHDIVVASRSINAVSDIGERLAELNKIAKKGVYFTLSGPKKDQAVKQALEFLNRPFHESLSYIYVYLILYQMGIYANVINLECDSSHQYENLTEAIERLEWRIGETKGLEREIIANFLEENLVKLDNGSLVNKLEKPDWILIYWKKI</sequence>